<dbReference type="GO" id="GO:0004519">
    <property type="term" value="F:endonuclease activity"/>
    <property type="evidence" value="ECO:0007669"/>
    <property type="project" value="UniProtKB-KW"/>
</dbReference>
<dbReference type="GO" id="GO:0003676">
    <property type="term" value="F:nucleic acid binding"/>
    <property type="evidence" value="ECO:0007669"/>
    <property type="project" value="InterPro"/>
</dbReference>
<dbReference type="Proteomes" id="UP000067422">
    <property type="component" value="Chromosome 1"/>
</dbReference>
<dbReference type="AlphaFoldDB" id="A0A3A1PRV2"/>
<reference evidence="2" key="2">
    <citation type="submission" date="2018-01" db="EMBL/GenBank/DDBJ databases">
        <title>FDA dAtabase for Regulatory Grade micrObial Sequences (FDA-ARGOS): Supporting development and validation of Infectious Disease Dx tests.</title>
        <authorList>
            <person name="Hoffmann M."/>
            <person name="Allard M."/>
            <person name="Evans P."/>
            <person name="Brown E."/>
            <person name="Tallon L."/>
            <person name="Sadzewicz L."/>
            <person name="Sengamalay N."/>
            <person name="Ott S."/>
            <person name="Godinez A."/>
            <person name="Nagaraj S."/>
            <person name="Vyas G."/>
            <person name="Aluvathingal J."/>
            <person name="Nadendla S."/>
            <person name="Geyer C."/>
            <person name="Sichtig H."/>
        </authorList>
    </citation>
    <scope>NUCLEOTIDE SEQUENCE</scope>
    <source>
        <strain evidence="2">FDAARGOS_107</strain>
    </source>
</reference>
<evidence type="ECO:0000313" key="4">
    <source>
        <dbReference type="Proteomes" id="UP000067422"/>
    </source>
</evidence>
<evidence type="ECO:0000313" key="2">
    <source>
        <dbReference type="EMBL" id="AMF96657.1"/>
    </source>
</evidence>
<accession>A0A3A1PRV2</accession>
<dbReference type="CDD" id="cd00085">
    <property type="entry name" value="HNHc"/>
    <property type="match status" value="1"/>
</dbReference>
<gene>
    <name evidence="2" type="ORF">AL538_02380</name>
    <name evidence="3" type="ORF">DS957_028040</name>
</gene>
<evidence type="ECO:0000313" key="3">
    <source>
        <dbReference type="EMBL" id="RIV99471.1"/>
    </source>
</evidence>
<sequence>MIKGKVRRTNRYADGSDYLEIHLKKSDCSNLPFIEGERVNVDSFIGNARYQVGLRMTRDNDYAWVCPDAYAQGEKERLADVLSAIGLSANDEVLVEYRNCILYVYGRSDFISNVGNTLPEEVDAFYYEGAKIRISVNKYERNQGAKVACLEEHGATCVICGFNAEDTYGKEARNIIHVHHLTPISEVGCEYKVDPIADLRPVCPNCHAVIHRNNGCDEIENVKLMLIQQRAYNKAFKSDS</sequence>
<evidence type="ECO:0000313" key="5">
    <source>
        <dbReference type="Proteomes" id="UP000253437"/>
    </source>
</evidence>
<name>A0A3A1PRV2_VIBHA</name>
<proteinExistence type="predicted"/>
<feature type="domain" description="HNH" evidence="1">
    <location>
        <begin position="157"/>
        <end position="211"/>
    </location>
</feature>
<dbReference type="EMBL" id="QOUW02000253">
    <property type="protein sequence ID" value="RIV99471.1"/>
    <property type="molecule type" value="Genomic_DNA"/>
</dbReference>
<dbReference type="GeneID" id="83581528"/>
<dbReference type="InterPro" id="IPR002711">
    <property type="entry name" value="HNH"/>
</dbReference>
<keyword evidence="3" id="KW-0255">Endonuclease</keyword>
<dbReference type="InterPro" id="IPR003615">
    <property type="entry name" value="HNH_nuc"/>
</dbReference>
<reference evidence="4" key="1">
    <citation type="submission" date="2015-12" db="EMBL/GenBank/DDBJ databases">
        <title>FDA dAtabase for Regulatory Grade micrObial Sequences (FDA-ARGOS): Supporting development and validation of Infectious Disease Dx tests.</title>
        <authorList>
            <person name="Hoffmann M."/>
            <person name="Allard M."/>
            <person name="Evans P."/>
            <person name="Brown E."/>
            <person name="Tallon L.J."/>
            <person name="Sadzewicz L."/>
            <person name="Sengamalay N."/>
            <person name="Ott S."/>
            <person name="Godinez A."/>
            <person name="Nagaraj S."/>
            <person name="Vyas G."/>
            <person name="Aluvathingal J."/>
            <person name="Nadendla S."/>
            <person name="Geyer C."/>
            <person name="Sichtig H."/>
        </authorList>
    </citation>
    <scope>NUCLEOTIDE SEQUENCE [LARGE SCALE GENOMIC DNA]</scope>
    <source>
        <strain evidence="4">ATCC 43516</strain>
    </source>
</reference>
<dbReference type="KEGG" id="vhr:AL538_02380"/>
<keyword evidence="3" id="KW-0540">Nuclease</keyword>
<keyword evidence="4" id="KW-1185">Reference proteome</keyword>
<dbReference type="Pfam" id="PF01844">
    <property type="entry name" value="HNH"/>
    <property type="match status" value="1"/>
</dbReference>
<reference evidence="3 5" key="3">
    <citation type="submission" date="2018-08" db="EMBL/GenBank/DDBJ databases">
        <title>Vibrio harveyi strains pathogenic to white snook Centropomus viridis Lockington (1877) and potential probiotic bacteria.</title>
        <authorList>
            <person name="Soto-Rodriguez S."/>
            <person name="Gomez-Gil B."/>
            <person name="Lozano-Olvera R."/>
        </authorList>
    </citation>
    <scope>NUCLEOTIDE SEQUENCE [LARGE SCALE GENOMIC DNA]</scope>
    <source>
        <strain evidence="3 5">CAIM 1508</strain>
    </source>
</reference>
<dbReference type="RefSeq" id="WP_017190365.1">
    <property type="nucleotide sequence ID" value="NZ_CP014038.2"/>
</dbReference>
<keyword evidence="3" id="KW-0378">Hydrolase</keyword>
<evidence type="ECO:0000259" key="1">
    <source>
        <dbReference type="Pfam" id="PF01844"/>
    </source>
</evidence>
<dbReference type="EMBL" id="CP014038">
    <property type="protein sequence ID" value="AMF96657.1"/>
    <property type="molecule type" value="Genomic_DNA"/>
</dbReference>
<organism evidence="3 5">
    <name type="scientific">Vibrio harveyi</name>
    <name type="common">Beneckea harveyi</name>
    <dbReference type="NCBI Taxonomy" id="669"/>
    <lineage>
        <taxon>Bacteria</taxon>
        <taxon>Pseudomonadati</taxon>
        <taxon>Pseudomonadota</taxon>
        <taxon>Gammaproteobacteria</taxon>
        <taxon>Vibrionales</taxon>
        <taxon>Vibrionaceae</taxon>
        <taxon>Vibrio</taxon>
    </lineage>
</organism>
<dbReference type="OrthoDB" id="9802640at2"/>
<dbReference type="Proteomes" id="UP000253437">
    <property type="component" value="Unassembled WGS sequence"/>
</dbReference>
<protein>
    <submittedName>
        <fullName evidence="3">HNH endonuclease</fullName>
    </submittedName>
</protein>
<dbReference type="GO" id="GO:0008270">
    <property type="term" value="F:zinc ion binding"/>
    <property type="evidence" value="ECO:0007669"/>
    <property type="project" value="InterPro"/>
</dbReference>